<evidence type="ECO:0000313" key="1">
    <source>
        <dbReference type="EMBL" id="MCI78677.1"/>
    </source>
</evidence>
<reference evidence="1 2" key="1">
    <citation type="journal article" date="2018" name="Front. Plant Sci.">
        <title>Red Clover (Trifolium pratense) and Zigzag Clover (T. medium) - A Picture of Genomic Similarities and Differences.</title>
        <authorList>
            <person name="Dluhosova J."/>
            <person name="Istvanek J."/>
            <person name="Nedelnik J."/>
            <person name="Repkova J."/>
        </authorList>
    </citation>
    <scope>NUCLEOTIDE SEQUENCE [LARGE SCALE GENOMIC DNA]</scope>
    <source>
        <strain evidence="2">cv. 10/8</strain>
        <tissue evidence="1">Leaf</tissue>
    </source>
</reference>
<dbReference type="EMBL" id="LXQA010956154">
    <property type="protein sequence ID" value="MCI78677.1"/>
    <property type="molecule type" value="Genomic_DNA"/>
</dbReference>
<comment type="caution">
    <text evidence="1">The sequence shown here is derived from an EMBL/GenBank/DDBJ whole genome shotgun (WGS) entry which is preliminary data.</text>
</comment>
<dbReference type="AlphaFoldDB" id="A0A392US65"/>
<sequence>MEGKGLDLTTAHRIIVYHIVLETKGLKGIRAEGSRLASSVERKGTM</sequence>
<feature type="non-terminal residue" evidence="1">
    <location>
        <position position="46"/>
    </location>
</feature>
<protein>
    <submittedName>
        <fullName evidence="1">Uncharacterized protein</fullName>
    </submittedName>
</protein>
<keyword evidence="2" id="KW-1185">Reference proteome</keyword>
<proteinExistence type="predicted"/>
<name>A0A392US65_9FABA</name>
<accession>A0A392US65</accession>
<evidence type="ECO:0000313" key="2">
    <source>
        <dbReference type="Proteomes" id="UP000265520"/>
    </source>
</evidence>
<dbReference type="Proteomes" id="UP000265520">
    <property type="component" value="Unassembled WGS sequence"/>
</dbReference>
<organism evidence="1 2">
    <name type="scientific">Trifolium medium</name>
    <dbReference type="NCBI Taxonomy" id="97028"/>
    <lineage>
        <taxon>Eukaryota</taxon>
        <taxon>Viridiplantae</taxon>
        <taxon>Streptophyta</taxon>
        <taxon>Embryophyta</taxon>
        <taxon>Tracheophyta</taxon>
        <taxon>Spermatophyta</taxon>
        <taxon>Magnoliopsida</taxon>
        <taxon>eudicotyledons</taxon>
        <taxon>Gunneridae</taxon>
        <taxon>Pentapetalae</taxon>
        <taxon>rosids</taxon>
        <taxon>fabids</taxon>
        <taxon>Fabales</taxon>
        <taxon>Fabaceae</taxon>
        <taxon>Papilionoideae</taxon>
        <taxon>50 kb inversion clade</taxon>
        <taxon>NPAAA clade</taxon>
        <taxon>Hologalegina</taxon>
        <taxon>IRL clade</taxon>
        <taxon>Trifolieae</taxon>
        <taxon>Trifolium</taxon>
    </lineage>
</organism>
<gene>
    <name evidence="1" type="ORF">A2U01_0099948</name>
</gene>